<dbReference type="Proteomes" id="UP000619743">
    <property type="component" value="Unassembled WGS sequence"/>
</dbReference>
<dbReference type="CDD" id="cd03257">
    <property type="entry name" value="ABC_NikE_OppD_transporters"/>
    <property type="match status" value="1"/>
</dbReference>
<name>A0A8J2U4S4_9GAMM</name>
<feature type="domain" description="ABC transporter" evidence="9">
    <location>
        <begin position="4"/>
        <end position="260"/>
    </location>
</feature>
<dbReference type="AlphaFoldDB" id="A0A8J2U4S4"/>
<dbReference type="EMBL" id="BMDX01000007">
    <property type="protein sequence ID" value="GGA75650.1"/>
    <property type="molecule type" value="Genomic_DNA"/>
</dbReference>
<dbReference type="NCBIfam" id="TIGR01727">
    <property type="entry name" value="oligo_HPY"/>
    <property type="match status" value="1"/>
</dbReference>
<dbReference type="GO" id="GO:0005524">
    <property type="term" value="F:ATP binding"/>
    <property type="evidence" value="ECO:0007669"/>
    <property type="project" value="UniProtKB-KW"/>
</dbReference>
<evidence type="ECO:0000256" key="7">
    <source>
        <dbReference type="ARBA" id="ARBA00022840"/>
    </source>
</evidence>
<dbReference type="SUPFAM" id="SSF52540">
    <property type="entry name" value="P-loop containing nucleoside triphosphate hydrolases"/>
    <property type="match status" value="1"/>
</dbReference>
<keyword evidence="3" id="KW-0813">Transport</keyword>
<keyword evidence="4" id="KW-1003">Cell membrane</keyword>
<evidence type="ECO:0000259" key="9">
    <source>
        <dbReference type="PROSITE" id="PS50893"/>
    </source>
</evidence>
<evidence type="ECO:0000256" key="4">
    <source>
        <dbReference type="ARBA" id="ARBA00022475"/>
    </source>
</evidence>
<comment type="caution">
    <text evidence="10">The sequence shown here is derived from an EMBL/GenBank/DDBJ whole genome shotgun (WGS) entry which is preliminary data.</text>
</comment>
<dbReference type="RefSeq" id="WP_087506008.1">
    <property type="nucleotide sequence ID" value="NZ_BMDX01000007.1"/>
</dbReference>
<dbReference type="GO" id="GO:0005886">
    <property type="term" value="C:plasma membrane"/>
    <property type="evidence" value="ECO:0007669"/>
    <property type="project" value="UniProtKB-SubCell"/>
</dbReference>
<dbReference type="InterPro" id="IPR003439">
    <property type="entry name" value="ABC_transporter-like_ATP-bd"/>
</dbReference>
<evidence type="ECO:0000256" key="6">
    <source>
        <dbReference type="ARBA" id="ARBA00022741"/>
    </source>
</evidence>
<organism evidence="10 11">
    <name type="scientific">Neiella marina</name>
    <dbReference type="NCBI Taxonomy" id="508461"/>
    <lineage>
        <taxon>Bacteria</taxon>
        <taxon>Pseudomonadati</taxon>
        <taxon>Pseudomonadota</taxon>
        <taxon>Gammaproteobacteria</taxon>
        <taxon>Alteromonadales</taxon>
        <taxon>Echinimonadaceae</taxon>
        <taxon>Neiella</taxon>
    </lineage>
</organism>
<protein>
    <submittedName>
        <fullName evidence="10">Peptide ABC transporter ATP-binding protein</fullName>
    </submittedName>
</protein>
<evidence type="ECO:0000256" key="3">
    <source>
        <dbReference type="ARBA" id="ARBA00022448"/>
    </source>
</evidence>
<keyword evidence="8" id="KW-0472">Membrane</keyword>
<reference evidence="11" key="1">
    <citation type="journal article" date="2019" name="Int. J. Syst. Evol. Microbiol.">
        <title>The Global Catalogue of Microorganisms (GCM) 10K type strain sequencing project: providing services to taxonomists for standard genome sequencing and annotation.</title>
        <authorList>
            <consortium name="The Broad Institute Genomics Platform"/>
            <consortium name="The Broad Institute Genome Sequencing Center for Infectious Disease"/>
            <person name="Wu L."/>
            <person name="Ma J."/>
        </authorList>
    </citation>
    <scope>NUCLEOTIDE SEQUENCE [LARGE SCALE GENOMIC DNA]</scope>
    <source>
        <strain evidence="11">CGMCC 1.10130</strain>
    </source>
</reference>
<keyword evidence="5" id="KW-0997">Cell inner membrane</keyword>
<evidence type="ECO:0000256" key="5">
    <source>
        <dbReference type="ARBA" id="ARBA00022519"/>
    </source>
</evidence>
<dbReference type="PANTHER" id="PTHR43297:SF4">
    <property type="entry name" value="PUTRESCINE EXPORT SYSTEM ATP-BINDING PROTEIN SAPD"/>
    <property type="match status" value="1"/>
</dbReference>
<comment type="subcellular location">
    <subcellularLocation>
        <location evidence="1">Cell inner membrane</location>
        <topology evidence="1">Peripheral membrane protein</topology>
    </subcellularLocation>
</comment>
<dbReference type="InterPro" id="IPR050388">
    <property type="entry name" value="ABC_Ni/Peptide_Import"/>
</dbReference>
<gene>
    <name evidence="10" type="ORF">GCM10011369_16870</name>
</gene>
<keyword evidence="6" id="KW-0547">Nucleotide-binding</keyword>
<dbReference type="InterPro" id="IPR013563">
    <property type="entry name" value="Oligopep_ABC_C"/>
</dbReference>
<dbReference type="OrthoDB" id="9784450at2"/>
<dbReference type="PROSITE" id="PS50893">
    <property type="entry name" value="ABC_TRANSPORTER_2"/>
    <property type="match status" value="1"/>
</dbReference>
<dbReference type="SMART" id="SM00382">
    <property type="entry name" value="AAA"/>
    <property type="match status" value="1"/>
</dbReference>
<dbReference type="PANTHER" id="PTHR43297">
    <property type="entry name" value="OLIGOPEPTIDE TRANSPORT ATP-BINDING PROTEIN APPD"/>
    <property type="match status" value="1"/>
</dbReference>
<dbReference type="Pfam" id="PF00005">
    <property type="entry name" value="ABC_tran"/>
    <property type="match status" value="1"/>
</dbReference>
<accession>A0A8J2U4S4</accession>
<dbReference type="InterPro" id="IPR027417">
    <property type="entry name" value="P-loop_NTPase"/>
</dbReference>
<evidence type="ECO:0000313" key="11">
    <source>
        <dbReference type="Proteomes" id="UP000619743"/>
    </source>
</evidence>
<dbReference type="InterPro" id="IPR003593">
    <property type="entry name" value="AAA+_ATPase"/>
</dbReference>
<comment type="similarity">
    <text evidence="2">Belongs to the ABC transporter superfamily.</text>
</comment>
<evidence type="ECO:0000256" key="2">
    <source>
        <dbReference type="ARBA" id="ARBA00005417"/>
    </source>
</evidence>
<evidence type="ECO:0000256" key="8">
    <source>
        <dbReference type="ARBA" id="ARBA00023136"/>
    </source>
</evidence>
<keyword evidence="7 10" id="KW-0067">ATP-binding</keyword>
<evidence type="ECO:0000256" key="1">
    <source>
        <dbReference type="ARBA" id="ARBA00004417"/>
    </source>
</evidence>
<dbReference type="Gene3D" id="3.40.50.300">
    <property type="entry name" value="P-loop containing nucleotide triphosphate hydrolases"/>
    <property type="match status" value="1"/>
</dbReference>
<dbReference type="GO" id="GO:0015833">
    <property type="term" value="P:peptide transport"/>
    <property type="evidence" value="ECO:0007669"/>
    <property type="project" value="InterPro"/>
</dbReference>
<sequence length="338" mass="38361">MNLLDIRNLTIELETPQGIITAVERFSLVVQDGEFRGIVGESGSGKSLVGRAIMGLLSNKWRVRADRFFFAGEDLQQMDVDEHRRFMGREAAMIFQQPSSYLDPIAKIGEQILEALPQTPRLNLAFWRRNSDRLEKVSALLHKVGIRDHKRIMASYPHELSEGLCQKIMIAMAIANEPRLLIADEPTSTMEATTKIQIYKLMAKMNQLRKLSVVHICNELETAANWTDRVTIMYCGQSVEAGPTQQVVEQPLHPYTHALATLIKRDPERQMLNVMPGTMPTLQHLPTGCRLGPRCPRAHKDCIEMPRSRYLRNRSYRCHAPFNLEEKHANAAASGQTH</sequence>
<proteinExistence type="inferred from homology"/>
<evidence type="ECO:0000313" key="10">
    <source>
        <dbReference type="EMBL" id="GGA75650.1"/>
    </source>
</evidence>
<dbReference type="GO" id="GO:0016887">
    <property type="term" value="F:ATP hydrolysis activity"/>
    <property type="evidence" value="ECO:0007669"/>
    <property type="project" value="InterPro"/>
</dbReference>
<dbReference type="Pfam" id="PF08352">
    <property type="entry name" value="oligo_HPY"/>
    <property type="match status" value="1"/>
</dbReference>
<keyword evidence="11" id="KW-1185">Reference proteome</keyword>